<dbReference type="PANTHER" id="PTHR35339">
    <property type="entry name" value="LINALOOL DEHYDRATASE_ISOMERASE DOMAIN-CONTAINING PROTEIN"/>
    <property type="match status" value="1"/>
</dbReference>
<evidence type="ECO:0000259" key="2">
    <source>
        <dbReference type="Pfam" id="PF20938"/>
    </source>
</evidence>
<dbReference type="InterPro" id="IPR049349">
    <property type="entry name" value="DUF2264_N"/>
</dbReference>
<feature type="domain" description="DUF2264" evidence="1">
    <location>
        <begin position="14"/>
        <end position="383"/>
    </location>
</feature>
<proteinExistence type="predicted"/>
<evidence type="ECO:0000313" key="4">
    <source>
        <dbReference type="Proteomes" id="UP001147746"/>
    </source>
</evidence>
<evidence type="ECO:0008006" key="5">
    <source>
        <dbReference type="Google" id="ProtNLM"/>
    </source>
</evidence>
<dbReference type="Pfam" id="PF20938">
    <property type="entry name" value="DUF2264_C"/>
    <property type="match status" value="1"/>
</dbReference>
<evidence type="ECO:0000313" key="3">
    <source>
        <dbReference type="EMBL" id="KAJ5303075.1"/>
    </source>
</evidence>
<dbReference type="InterPro" id="IPR049237">
    <property type="entry name" value="DUF2264_C"/>
</dbReference>
<dbReference type="AlphaFoldDB" id="A0A9W9U2B7"/>
<dbReference type="Pfam" id="PF10022">
    <property type="entry name" value="DUF2264"/>
    <property type="match status" value="1"/>
</dbReference>
<feature type="domain" description="DUF2264" evidence="2">
    <location>
        <begin position="402"/>
        <end position="683"/>
    </location>
</feature>
<comment type="caution">
    <text evidence="3">The sequence shown here is derived from an EMBL/GenBank/DDBJ whole genome shotgun (WGS) entry which is preliminary data.</text>
</comment>
<dbReference type="InterPro" id="IPR016624">
    <property type="entry name" value="UCP014753"/>
</dbReference>
<keyword evidence="4" id="KW-1185">Reference proteome</keyword>
<dbReference type="PANTHER" id="PTHR35339:SF2">
    <property type="entry name" value="DUF2264 DOMAIN-CONTAINING PROTEIN-RELATED"/>
    <property type="match status" value="1"/>
</dbReference>
<organism evidence="3 4">
    <name type="scientific">Penicillium atrosanguineum</name>
    <dbReference type="NCBI Taxonomy" id="1132637"/>
    <lineage>
        <taxon>Eukaryota</taxon>
        <taxon>Fungi</taxon>
        <taxon>Dikarya</taxon>
        <taxon>Ascomycota</taxon>
        <taxon>Pezizomycotina</taxon>
        <taxon>Eurotiomycetes</taxon>
        <taxon>Eurotiomycetidae</taxon>
        <taxon>Eurotiales</taxon>
        <taxon>Aspergillaceae</taxon>
        <taxon>Penicillium</taxon>
    </lineage>
</organism>
<accession>A0A9W9U2B7</accession>
<protein>
    <recommendedName>
        <fullName evidence="5">DUF2264 domain-containing protein</fullName>
    </recommendedName>
</protein>
<evidence type="ECO:0000259" key="1">
    <source>
        <dbReference type="Pfam" id="PF10022"/>
    </source>
</evidence>
<dbReference type="EMBL" id="JAPZBO010000009">
    <property type="protein sequence ID" value="KAJ5303075.1"/>
    <property type="molecule type" value="Genomic_DNA"/>
</dbReference>
<reference evidence="3" key="1">
    <citation type="submission" date="2022-12" db="EMBL/GenBank/DDBJ databases">
        <authorList>
            <person name="Petersen C."/>
        </authorList>
    </citation>
    <scope>NUCLEOTIDE SEQUENCE</scope>
    <source>
        <strain evidence="3">IBT 21472</strain>
    </source>
</reference>
<sequence>MPPLKGFSDNKFYDRNDVLMATNALIQALNPYFSTGNARVQLPIYSGAHFDEVAAQLEGFARPIWAVAAAVADCSISSDSGIASYAKRLVEGIVNGVNPEHPEYWGTIGDWDQRMVEAEPISFALLIAPKTFYEPLSGESRLQLTKWLSELNGKVMPINNWRWFRIFSNLALSRVCGVPYEEVKDYIEADFAILDQFELGNGWSADGIWKKTSVPGHESYSRQADYYSGSFAIQFSQLLYCIIAKDSDPERVSRYQQQAREFASQFWRFFDKDGAAIPFGRSLTYRFAMGAFYATFALAKCYDSSNPYTSPGFVKGMLLRHLRWWATHSSDMFAVDGTLTIGYLYPNMFMCEDYNSPQSPYWAMKIFVVLALEADDAFWTAEEILHPLAVSNEQSTVSGVELVPAPGQILCNHPQGQHHFMLNGGQFCAWPLKATQAKYSKFAYSSTFGFSVPTGGQLTQIAPDNTLVISRDGGEAWAMRWETIDTPRGKSITIQGTEMHCLQSTWKPWKAGDIQISTTLLPPCNKWPDWHIRIHRIQRAQCSGLDIRGSERLTLVEGGFAIQAKQPRRMCTLNEDLISTSGYGGTLEASSGALSFGVAGVSGVRNILSSEGWVVGKVLKPDPNTNLMEPRTLIPTIEHIIELAPGKEKVIVTGVFAVASGKKEFSREDLLRRWSQQPYLTEEMLQESY</sequence>
<dbReference type="PIRSF" id="PIRSF014753">
    <property type="entry name" value="UCP014753"/>
    <property type="match status" value="1"/>
</dbReference>
<gene>
    <name evidence="3" type="ORF">N7476_009874</name>
</gene>
<dbReference type="Proteomes" id="UP001147746">
    <property type="component" value="Unassembled WGS sequence"/>
</dbReference>
<reference evidence="3" key="2">
    <citation type="journal article" date="2023" name="IMA Fungus">
        <title>Comparative genomic study of the Penicillium genus elucidates a diverse pangenome and 15 lateral gene transfer events.</title>
        <authorList>
            <person name="Petersen C."/>
            <person name="Sorensen T."/>
            <person name="Nielsen M.R."/>
            <person name="Sondergaard T.E."/>
            <person name="Sorensen J.L."/>
            <person name="Fitzpatrick D.A."/>
            <person name="Frisvad J.C."/>
            <person name="Nielsen K.L."/>
        </authorList>
    </citation>
    <scope>NUCLEOTIDE SEQUENCE</scope>
    <source>
        <strain evidence="3">IBT 21472</strain>
    </source>
</reference>
<name>A0A9W9U2B7_9EURO</name>